<feature type="signal peptide" evidence="9">
    <location>
        <begin position="1"/>
        <end position="19"/>
    </location>
</feature>
<evidence type="ECO:0000256" key="1">
    <source>
        <dbReference type="ARBA" id="ARBA00004613"/>
    </source>
</evidence>
<dbReference type="PRINTS" id="PR00722">
    <property type="entry name" value="CHYMOTRYPSIN"/>
</dbReference>
<dbReference type="PANTHER" id="PTHR24264">
    <property type="entry name" value="TRYPSIN-RELATED"/>
    <property type="match status" value="1"/>
</dbReference>
<keyword evidence="2" id="KW-0964">Secreted</keyword>
<evidence type="ECO:0000256" key="2">
    <source>
        <dbReference type="ARBA" id="ARBA00022525"/>
    </source>
</evidence>
<dbReference type="PROSITE" id="PS00135">
    <property type="entry name" value="TRYPSIN_SER"/>
    <property type="match status" value="1"/>
</dbReference>
<dbReference type="FunFam" id="2.40.10.10:FF:000068">
    <property type="entry name" value="transmembrane protease serine 2"/>
    <property type="match status" value="1"/>
</dbReference>
<evidence type="ECO:0000256" key="8">
    <source>
        <dbReference type="RuleBase" id="RU363034"/>
    </source>
</evidence>
<protein>
    <submittedName>
        <fullName evidence="11">Tryptase</fullName>
    </submittedName>
</protein>
<sequence length="289" mass="30907">MNLKLLICALACLVHYSTADNVGRDIKISGGTPASLGDLPYQVFVGYNLGNGTYEFCGGGLINSEWILTAAHCFEVKKDVSKAFVILGSVSLNTRPVSVKTIITHPNYISDAYNYYDIALLQLSNPVKESASIGFLNLPTFSSPAVGTLMWTAGWGLTQSGIKPTQLLKVQIPIVAQSICVNAFSDGKYNETYFLCIGDGKGKDTCQGDSGGAVVSKVNTTDTRWTVYGITSYGPEGCGLQGNRGAYSRVFNYLDFIKSNAVTSASSTPHHCSKALIVVLIAFALLLNL</sequence>
<dbReference type="PANTHER" id="PTHR24264:SF65">
    <property type="entry name" value="SRCR DOMAIN-CONTAINING PROTEIN"/>
    <property type="match status" value="1"/>
</dbReference>
<dbReference type="InterPro" id="IPR001314">
    <property type="entry name" value="Peptidase_S1A"/>
</dbReference>
<comment type="caution">
    <text evidence="11">The sequence shown here is derived from an EMBL/GenBank/DDBJ whole genome shotgun (WGS) entry which is preliminary data.</text>
</comment>
<dbReference type="Pfam" id="PF00089">
    <property type="entry name" value="Trypsin"/>
    <property type="match status" value="1"/>
</dbReference>
<dbReference type="InterPro" id="IPR043504">
    <property type="entry name" value="Peptidase_S1_PA_chymotrypsin"/>
</dbReference>
<dbReference type="InterPro" id="IPR018114">
    <property type="entry name" value="TRYPSIN_HIS"/>
</dbReference>
<dbReference type="EMBL" id="JAOPGA020000687">
    <property type="protein sequence ID" value="KAL0480792.1"/>
    <property type="molecule type" value="Genomic_DNA"/>
</dbReference>
<evidence type="ECO:0000259" key="10">
    <source>
        <dbReference type="PROSITE" id="PS50240"/>
    </source>
</evidence>
<dbReference type="PROSITE" id="PS50240">
    <property type="entry name" value="TRYPSIN_DOM"/>
    <property type="match status" value="1"/>
</dbReference>
<dbReference type="InterPro" id="IPR001254">
    <property type="entry name" value="Trypsin_dom"/>
</dbReference>
<dbReference type="SUPFAM" id="SSF50494">
    <property type="entry name" value="Trypsin-like serine proteases"/>
    <property type="match status" value="1"/>
</dbReference>
<evidence type="ECO:0000256" key="5">
    <source>
        <dbReference type="ARBA" id="ARBA00022801"/>
    </source>
</evidence>
<dbReference type="SMART" id="SM00020">
    <property type="entry name" value="Tryp_SPc"/>
    <property type="match status" value="1"/>
</dbReference>
<keyword evidence="4 9" id="KW-0732">Signal</keyword>
<dbReference type="CDD" id="cd00190">
    <property type="entry name" value="Tryp_SPc"/>
    <property type="match status" value="1"/>
</dbReference>
<feature type="domain" description="Peptidase S1" evidence="10">
    <location>
        <begin position="28"/>
        <end position="262"/>
    </location>
</feature>
<gene>
    <name evidence="11" type="ORF">AKO1_006970</name>
</gene>
<evidence type="ECO:0000256" key="4">
    <source>
        <dbReference type="ARBA" id="ARBA00022729"/>
    </source>
</evidence>
<keyword evidence="7" id="KW-0325">Glycoprotein</keyword>
<dbReference type="GO" id="GO:0004252">
    <property type="term" value="F:serine-type endopeptidase activity"/>
    <property type="evidence" value="ECO:0007669"/>
    <property type="project" value="InterPro"/>
</dbReference>
<dbReference type="Proteomes" id="UP001431209">
    <property type="component" value="Unassembled WGS sequence"/>
</dbReference>
<dbReference type="GO" id="GO:0006508">
    <property type="term" value="P:proteolysis"/>
    <property type="evidence" value="ECO:0007669"/>
    <property type="project" value="UniProtKB-KW"/>
</dbReference>
<comment type="subcellular location">
    <subcellularLocation>
        <location evidence="1">Secreted</location>
    </subcellularLocation>
</comment>
<organism evidence="11 12">
    <name type="scientific">Acrasis kona</name>
    <dbReference type="NCBI Taxonomy" id="1008807"/>
    <lineage>
        <taxon>Eukaryota</taxon>
        <taxon>Discoba</taxon>
        <taxon>Heterolobosea</taxon>
        <taxon>Tetramitia</taxon>
        <taxon>Eutetramitia</taxon>
        <taxon>Acrasidae</taxon>
        <taxon>Acrasis</taxon>
    </lineage>
</organism>
<evidence type="ECO:0000313" key="11">
    <source>
        <dbReference type="EMBL" id="KAL0480792.1"/>
    </source>
</evidence>
<dbReference type="InterPro" id="IPR033116">
    <property type="entry name" value="TRYPSIN_SER"/>
</dbReference>
<keyword evidence="5 8" id="KW-0378">Hydrolase</keyword>
<keyword evidence="8" id="KW-0720">Serine protease</keyword>
<dbReference type="FunFam" id="2.40.10.10:FF:000054">
    <property type="entry name" value="Complement C1r subcomponent"/>
    <property type="match status" value="1"/>
</dbReference>
<keyword evidence="6" id="KW-1015">Disulfide bond</keyword>
<dbReference type="AlphaFoldDB" id="A0AAW2YUK3"/>
<dbReference type="InterPro" id="IPR009003">
    <property type="entry name" value="Peptidase_S1_PA"/>
</dbReference>
<dbReference type="GO" id="GO:0005615">
    <property type="term" value="C:extracellular space"/>
    <property type="evidence" value="ECO:0007669"/>
    <property type="project" value="TreeGrafter"/>
</dbReference>
<evidence type="ECO:0000256" key="6">
    <source>
        <dbReference type="ARBA" id="ARBA00023157"/>
    </source>
</evidence>
<evidence type="ECO:0000313" key="12">
    <source>
        <dbReference type="Proteomes" id="UP001431209"/>
    </source>
</evidence>
<evidence type="ECO:0000256" key="3">
    <source>
        <dbReference type="ARBA" id="ARBA00022670"/>
    </source>
</evidence>
<dbReference type="InterPro" id="IPR050127">
    <property type="entry name" value="Serine_Proteases_S1"/>
</dbReference>
<evidence type="ECO:0000256" key="9">
    <source>
        <dbReference type="SAM" id="SignalP"/>
    </source>
</evidence>
<accession>A0AAW2YUK3</accession>
<proteinExistence type="predicted"/>
<dbReference type="PROSITE" id="PS00134">
    <property type="entry name" value="TRYPSIN_HIS"/>
    <property type="match status" value="1"/>
</dbReference>
<feature type="chain" id="PRO_5043733147" evidence="9">
    <location>
        <begin position="20"/>
        <end position="289"/>
    </location>
</feature>
<evidence type="ECO:0000256" key="7">
    <source>
        <dbReference type="ARBA" id="ARBA00023180"/>
    </source>
</evidence>
<keyword evidence="3 8" id="KW-0645">Protease</keyword>
<keyword evidence="12" id="KW-1185">Reference proteome</keyword>
<dbReference type="Gene3D" id="2.40.10.10">
    <property type="entry name" value="Trypsin-like serine proteases"/>
    <property type="match status" value="1"/>
</dbReference>
<reference evidence="11 12" key="1">
    <citation type="submission" date="2024-03" db="EMBL/GenBank/DDBJ databases">
        <title>The Acrasis kona genome and developmental transcriptomes reveal deep origins of eukaryotic multicellular pathways.</title>
        <authorList>
            <person name="Sheikh S."/>
            <person name="Fu C.-J."/>
            <person name="Brown M.W."/>
            <person name="Baldauf S.L."/>
        </authorList>
    </citation>
    <scope>NUCLEOTIDE SEQUENCE [LARGE SCALE GENOMIC DNA]</scope>
    <source>
        <strain evidence="11 12">ATCC MYA-3509</strain>
    </source>
</reference>
<name>A0AAW2YUK3_9EUKA</name>